<reference evidence="1" key="1">
    <citation type="submission" date="2022-04" db="EMBL/GenBank/DDBJ databases">
        <title>Genome of the entomopathogenic fungus Entomophthora muscae.</title>
        <authorList>
            <person name="Elya C."/>
            <person name="Lovett B.R."/>
            <person name="Lee E."/>
            <person name="Macias A.M."/>
            <person name="Hajek A.E."/>
            <person name="De Bivort B.L."/>
            <person name="Kasson M.T."/>
            <person name="De Fine Licht H.H."/>
            <person name="Stajich J.E."/>
        </authorList>
    </citation>
    <scope>NUCLEOTIDE SEQUENCE</scope>
    <source>
        <strain evidence="1">Berkeley</strain>
    </source>
</reference>
<dbReference type="EMBL" id="QTSX02002977">
    <property type="protein sequence ID" value="KAJ9072675.1"/>
    <property type="molecule type" value="Genomic_DNA"/>
</dbReference>
<name>A0ACC2TDW4_9FUNG</name>
<gene>
    <name evidence="1" type="ORF">DSO57_1024929</name>
</gene>
<comment type="caution">
    <text evidence="1">The sequence shown here is derived from an EMBL/GenBank/DDBJ whole genome shotgun (WGS) entry which is preliminary data.</text>
</comment>
<evidence type="ECO:0000313" key="1">
    <source>
        <dbReference type="EMBL" id="KAJ9072675.1"/>
    </source>
</evidence>
<proteinExistence type="predicted"/>
<sequence length="169" mass="18558">MLEYLGLLAPVVDSMLAALFQFAANSLTAPWPALYSLVPLALSSNLPLQLMFLILALMSAICYTHKGAKLSRMLASFLKFVAFTLAPALVLVWTTSPELWSCVSHSLHLVGSDPSHFIHVFDNFPGWTQVILATIENIVRSLTCDDLKLPFLEISFATPPLQLSQMPPS</sequence>
<evidence type="ECO:0000313" key="2">
    <source>
        <dbReference type="Proteomes" id="UP001165960"/>
    </source>
</evidence>
<keyword evidence="2" id="KW-1185">Reference proteome</keyword>
<dbReference type="Proteomes" id="UP001165960">
    <property type="component" value="Unassembled WGS sequence"/>
</dbReference>
<protein>
    <submittedName>
        <fullName evidence="1">Uncharacterized protein</fullName>
    </submittedName>
</protein>
<organism evidence="1 2">
    <name type="scientific">Entomophthora muscae</name>
    <dbReference type="NCBI Taxonomy" id="34485"/>
    <lineage>
        <taxon>Eukaryota</taxon>
        <taxon>Fungi</taxon>
        <taxon>Fungi incertae sedis</taxon>
        <taxon>Zoopagomycota</taxon>
        <taxon>Entomophthoromycotina</taxon>
        <taxon>Entomophthoromycetes</taxon>
        <taxon>Entomophthorales</taxon>
        <taxon>Entomophthoraceae</taxon>
        <taxon>Entomophthora</taxon>
    </lineage>
</organism>
<accession>A0ACC2TDW4</accession>